<dbReference type="PANTHER" id="PTHR33608:SF6">
    <property type="entry name" value="BLL2464 PROTEIN"/>
    <property type="match status" value="1"/>
</dbReference>
<dbReference type="Gene3D" id="3.40.50.410">
    <property type="entry name" value="von Willebrand factor, type A domain"/>
    <property type="match status" value="1"/>
</dbReference>
<dbReference type="RefSeq" id="WP_092867708.1">
    <property type="nucleotide sequence ID" value="NZ_FPCH01000002.1"/>
</dbReference>
<reference evidence="3" key="1">
    <citation type="submission" date="2016-10" db="EMBL/GenBank/DDBJ databases">
        <authorList>
            <person name="Varghese N."/>
            <person name="Submissions S."/>
        </authorList>
    </citation>
    <scope>NUCLEOTIDE SEQUENCE [LARGE SCALE GENOMIC DNA]</scope>
    <source>
        <strain evidence="3">DSM 1565</strain>
    </source>
</reference>
<accession>A0A1I7NHB3</accession>
<name>A0A1I7NHB3_9HYPH</name>
<dbReference type="OrthoDB" id="7779014at2"/>
<dbReference type="InterPro" id="IPR036465">
    <property type="entry name" value="vWFA_dom_sf"/>
</dbReference>
<dbReference type="SUPFAM" id="SSF53300">
    <property type="entry name" value="vWA-like"/>
    <property type="match status" value="1"/>
</dbReference>
<keyword evidence="3" id="KW-1185">Reference proteome</keyword>
<evidence type="ECO:0000313" key="2">
    <source>
        <dbReference type="EMBL" id="SFV34051.1"/>
    </source>
</evidence>
<evidence type="ECO:0000259" key="1">
    <source>
        <dbReference type="Pfam" id="PF01882"/>
    </source>
</evidence>
<gene>
    <name evidence="2" type="ORF">SAMN04488557_2198</name>
</gene>
<dbReference type="AlphaFoldDB" id="A0A1I7NHB3"/>
<dbReference type="PANTHER" id="PTHR33608">
    <property type="entry name" value="BLL2464 PROTEIN"/>
    <property type="match status" value="1"/>
</dbReference>
<dbReference type="STRING" id="51670.SAMN04488557_2198"/>
<proteinExistence type="predicted"/>
<dbReference type="Proteomes" id="UP000199423">
    <property type="component" value="Unassembled WGS sequence"/>
</dbReference>
<protein>
    <recommendedName>
        <fullName evidence="1">DUF58 domain-containing protein</fullName>
    </recommendedName>
</protein>
<feature type="domain" description="DUF58" evidence="1">
    <location>
        <begin position="62"/>
        <end position="251"/>
    </location>
</feature>
<dbReference type="InterPro" id="IPR002881">
    <property type="entry name" value="DUF58"/>
</dbReference>
<dbReference type="Pfam" id="PF01882">
    <property type="entry name" value="DUF58"/>
    <property type="match status" value="1"/>
</dbReference>
<dbReference type="EMBL" id="FPCH01000002">
    <property type="protein sequence ID" value="SFV34051.1"/>
    <property type="molecule type" value="Genomic_DNA"/>
</dbReference>
<organism evidence="2 3">
    <name type="scientific">Hyphomicrobium facile</name>
    <dbReference type="NCBI Taxonomy" id="51670"/>
    <lineage>
        <taxon>Bacteria</taxon>
        <taxon>Pseudomonadati</taxon>
        <taxon>Pseudomonadota</taxon>
        <taxon>Alphaproteobacteria</taxon>
        <taxon>Hyphomicrobiales</taxon>
        <taxon>Hyphomicrobiaceae</taxon>
        <taxon>Hyphomicrobium</taxon>
    </lineage>
</organism>
<evidence type="ECO:0000313" key="3">
    <source>
        <dbReference type="Proteomes" id="UP000199423"/>
    </source>
</evidence>
<sequence>MNEEARDLAYSIPWRTSGVRMGSHRSYMTGSGGLTRDIVPLTMFPDPRRIAIRASLSDPFERLLVRRAEQPSAIDIAVLVDVSASMAFEGRCDKISLAADLAHALAICTERAGDTFALYPFDRELRQDILLRKTLSRGAHVEAIERLRNFAPDQPGTAGIVEAGAAIAGSKKLVFLISDFLWPEEAARAAAEALAFHDVIPIELRDSLELDGLPDWGLLNLRDLETGRHRLVAMRPKLKARWRAQRTVQRQHVALALETASRETFTVSDNIDWMRLASFLLHGAA</sequence>